<name>F1Z686_9SPHN</name>
<dbReference type="PANTHER" id="PTHR30408">
    <property type="entry name" value="TYPE-1 RESTRICTION ENZYME ECOKI SPECIFICITY PROTEIN"/>
    <property type="match status" value="1"/>
</dbReference>
<dbReference type="InterPro" id="IPR044946">
    <property type="entry name" value="Restrct_endonuc_typeI_TRD_sf"/>
</dbReference>
<dbReference type="GO" id="GO:0003677">
    <property type="term" value="F:DNA binding"/>
    <property type="evidence" value="ECO:0007669"/>
    <property type="project" value="UniProtKB-KW"/>
</dbReference>
<comment type="caution">
    <text evidence="3">The sequence shown here is derived from an EMBL/GenBank/DDBJ whole genome shotgun (WGS) entry which is preliminary data.</text>
</comment>
<evidence type="ECO:0000313" key="4">
    <source>
        <dbReference type="Proteomes" id="UP000004728"/>
    </source>
</evidence>
<dbReference type="SUPFAM" id="SSF116734">
    <property type="entry name" value="DNA methylase specificity domain"/>
    <property type="match status" value="1"/>
</dbReference>
<dbReference type="OrthoDB" id="5465337at2"/>
<dbReference type="HOGENOM" id="CLU_094509_2_1_5"/>
<keyword evidence="4" id="KW-1185">Reference proteome</keyword>
<dbReference type="InterPro" id="IPR052021">
    <property type="entry name" value="Type-I_RS_S_subunit"/>
</dbReference>
<dbReference type="STRING" id="983920.Y88_2307"/>
<dbReference type="Gene3D" id="3.90.220.20">
    <property type="entry name" value="DNA methylase specificity domains"/>
    <property type="match status" value="1"/>
</dbReference>
<dbReference type="EMBL" id="AEWJ01000024">
    <property type="protein sequence ID" value="EGD59868.1"/>
    <property type="molecule type" value="Genomic_DNA"/>
</dbReference>
<keyword evidence="2" id="KW-0238">DNA-binding</keyword>
<proteinExistence type="predicted"/>
<dbReference type="RefSeq" id="WP_008069701.1">
    <property type="nucleotide sequence ID" value="NZ_GL876933.1"/>
</dbReference>
<protein>
    <recommendedName>
        <fullName evidence="5">Type I restriction modification DNA specificity domain-containing protein</fullName>
    </recommendedName>
</protein>
<dbReference type="AlphaFoldDB" id="F1Z686"/>
<organism evidence="3 4">
    <name type="scientific">Novosphingobium nitrogenifigens DSM 19370</name>
    <dbReference type="NCBI Taxonomy" id="983920"/>
    <lineage>
        <taxon>Bacteria</taxon>
        <taxon>Pseudomonadati</taxon>
        <taxon>Pseudomonadota</taxon>
        <taxon>Alphaproteobacteria</taxon>
        <taxon>Sphingomonadales</taxon>
        <taxon>Sphingomonadaceae</taxon>
        <taxon>Novosphingobium</taxon>
    </lineage>
</organism>
<reference evidence="3 4" key="1">
    <citation type="journal article" date="2012" name="J. Bacteriol.">
        <title>Draft Genome Sequence of Novosphingobium nitrogenifigens Y88T.</title>
        <authorList>
            <person name="Strabala T.J."/>
            <person name="Macdonald L."/>
            <person name="Liu V."/>
            <person name="Smit A.M."/>
        </authorList>
    </citation>
    <scope>NUCLEOTIDE SEQUENCE [LARGE SCALE GENOMIC DNA]</scope>
    <source>
        <strain evidence="3 4">DSM 19370</strain>
    </source>
</reference>
<evidence type="ECO:0000256" key="1">
    <source>
        <dbReference type="ARBA" id="ARBA00022747"/>
    </source>
</evidence>
<keyword evidence="1" id="KW-0680">Restriction system</keyword>
<dbReference type="PANTHER" id="PTHR30408:SF12">
    <property type="entry name" value="TYPE I RESTRICTION ENZYME MJAVIII SPECIFICITY SUBUNIT"/>
    <property type="match status" value="1"/>
</dbReference>
<dbReference type="REBASE" id="41568">
    <property type="entry name" value="S2.NniY88ORF2306P"/>
</dbReference>
<evidence type="ECO:0000313" key="3">
    <source>
        <dbReference type="EMBL" id="EGD59868.1"/>
    </source>
</evidence>
<sequence>MRLDAICQFQSGFTVRGKLDPQPDVGQLAMQLRDLREDGSIDMAGVQRFNLDLQVDRYALQPGDVVFRSRGQPNFGYVVSGEMAEPIVALLPLIILRPSLDLVTPDYLAWAINQPDAQRQIDAEAQGQSLRMIPKGSLEGITIPVPDLSTQRAIVEIARLANKEAALLHQLAERRTQFTGRVLADLAQAGAQQKGL</sequence>
<dbReference type="GO" id="GO:0009307">
    <property type="term" value="P:DNA restriction-modification system"/>
    <property type="evidence" value="ECO:0007669"/>
    <property type="project" value="UniProtKB-KW"/>
</dbReference>
<gene>
    <name evidence="3" type="ORF">Y88_2307</name>
</gene>
<accession>F1Z686</accession>
<dbReference type="eggNOG" id="COG0732">
    <property type="taxonomic scope" value="Bacteria"/>
</dbReference>
<dbReference type="Proteomes" id="UP000004728">
    <property type="component" value="Unassembled WGS sequence"/>
</dbReference>
<evidence type="ECO:0000256" key="2">
    <source>
        <dbReference type="ARBA" id="ARBA00023125"/>
    </source>
</evidence>
<evidence type="ECO:0008006" key="5">
    <source>
        <dbReference type="Google" id="ProtNLM"/>
    </source>
</evidence>
<dbReference type="InParanoid" id="F1Z686"/>